<evidence type="ECO:0008006" key="6">
    <source>
        <dbReference type="Google" id="ProtNLM"/>
    </source>
</evidence>
<dbReference type="InterPro" id="IPR036322">
    <property type="entry name" value="WD40_repeat_dom_sf"/>
</dbReference>
<organism evidence="4 5">
    <name type="scientific">Candidula unifasciata</name>
    <dbReference type="NCBI Taxonomy" id="100452"/>
    <lineage>
        <taxon>Eukaryota</taxon>
        <taxon>Metazoa</taxon>
        <taxon>Spiralia</taxon>
        <taxon>Lophotrochozoa</taxon>
        <taxon>Mollusca</taxon>
        <taxon>Gastropoda</taxon>
        <taxon>Heterobranchia</taxon>
        <taxon>Euthyneura</taxon>
        <taxon>Panpulmonata</taxon>
        <taxon>Eupulmonata</taxon>
        <taxon>Stylommatophora</taxon>
        <taxon>Helicina</taxon>
        <taxon>Helicoidea</taxon>
        <taxon>Geomitridae</taxon>
        <taxon>Candidula</taxon>
    </lineage>
</organism>
<reference evidence="4" key="1">
    <citation type="submission" date="2021-04" db="EMBL/GenBank/DDBJ databases">
        <authorList>
            <consortium name="Molecular Ecology Group"/>
        </authorList>
    </citation>
    <scope>NUCLEOTIDE SEQUENCE</scope>
</reference>
<dbReference type="InterPro" id="IPR001680">
    <property type="entry name" value="WD40_rpt"/>
</dbReference>
<dbReference type="SMART" id="SM00320">
    <property type="entry name" value="WD40"/>
    <property type="match status" value="11"/>
</dbReference>
<feature type="non-terminal residue" evidence="4">
    <location>
        <position position="1"/>
    </location>
</feature>
<dbReference type="EMBL" id="CAJHNH020006235">
    <property type="protein sequence ID" value="CAG5133469.1"/>
    <property type="molecule type" value="Genomic_DNA"/>
</dbReference>
<feature type="repeat" description="WD" evidence="3">
    <location>
        <begin position="369"/>
        <end position="411"/>
    </location>
</feature>
<dbReference type="PROSITE" id="PS50082">
    <property type="entry name" value="WD_REPEATS_2"/>
    <property type="match status" value="5"/>
</dbReference>
<proteinExistence type="predicted"/>
<dbReference type="CDD" id="cd00200">
    <property type="entry name" value="WD40"/>
    <property type="match status" value="1"/>
</dbReference>
<dbReference type="SUPFAM" id="SSF50978">
    <property type="entry name" value="WD40 repeat-like"/>
    <property type="match status" value="1"/>
</dbReference>
<protein>
    <recommendedName>
        <fullName evidence="6">WD repeat domain 17</fullName>
    </recommendedName>
</protein>
<dbReference type="PROSITE" id="PS00678">
    <property type="entry name" value="WD_REPEATS_1"/>
    <property type="match status" value="3"/>
</dbReference>
<evidence type="ECO:0000256" key="2">
    <source>
        <dbReference type="ARBA" id="ARBA00022737"/>
    </source>
</evidence>
<accession>A0A8S3ZVH0</accession>
<dbReference type="InterPro" id="IPR019775">
    <property type="entry name" value="WD40_repeat_CS"/>
</dbReference>
<feature type="repeat" description="WD" evidence="3">
    <location>
        <begin position="629"/>
        <end position="665"/>
    </location>
</feature>
<dbReference type="InterPro" id="IPR015943">
    <property type="entry name" value="WD40/YVTN_repeat-like_dom_sf"/>
</dbReference>
<evidence type="ECO:0000256" key="1">
    <source>
        <dbReference type="ARBA" id="ARBA00022574"/>
    </source>
</evidence>
<name>A0A8S3ZVH0_9EUPU</name>
<dbReference type="PANTHER" id="PTHR44464">
    <property type="entry name" value="WD REPEAT-CONTAINING PROTEIN 17"/>
    <property type="match status" value="1"/>
</dbReference>
<dbReference type="InterPro" id="IPR020472">
    <property type="entry name" value="WD40_PAC1"/>
</dbReference>
<keyword evidence="1 3" id="KW-0853">WD repeat</keyword>
<dbReference type="Pfam" id="PF00400">
    <property type="entry name" value="WD40"/>
    <property type="match status" value="7"/>
</dbReference>
<comment type="caution">
    <text evidence="4">The sequence shown here is derived from an EMBL/GenBank/DDBJ whole genome shotgun (WGS) entry which is preliminary data.</text>
</comment>
<feature type="repeat" description="WD" evidence="3">
    <location>
        <begin position="586"/>
        <end position="623"/>
    </location>
</feature>
<feature type="repeat" description="WD" evidence="3">
    <location>
        <begin position="543"/>
        <end position="585"/>
    </location>
</feature>
<dbReference type="PANTHER" id="PTHR44464:SF1">
    <property type="entry name" value="WD REPEAT-CONTAINING PROTEIN 17"/>
    <property type="match status" value="1"/>
</dbReference>
<dbReference type="SUPFAM" id="SSF50998">
    <property type="entry name" value="Quinoprotein alcohol dehydrogenase-like"/>
    <property type="match status" value="1"/>
</dbReference>
<dbReference type="Proteomes" id="UP000678393">
    <property type="component" value="Unassembled WGS sequence"/>
</dbReference>
<dbReference type="Gene3D" id="2.130.10.10">
    <property type="entry name" value="YVTN repeat-like/Quinoprotein amine dehydrogenase"/>
    <property type="match status" value="4"/>
</dbReference>
<keyword evidence="5" id="KW-1185">Reference proteome</keyword>
<evidence type="ECO:0000313" key="4">
    <source>
        <dbReference type="EMBL" id="CAG5133469.1"/>
    </source>
</evidence>
<keyword evidence="2" id="KW-0677">Repeat</keyword>
<dbReference type="PROSITE" id="PS50294">
    <property type="entry name" value="WD_REPEATS_REGION"/>
    <property type="match status" value="5"/>
</dbReference>
<dbReference type="InterPro" id="IPR011047">
    <property type="entry name" value="Quinoprotein_ADH-like_sf"/>
</dbReference>
<dbReference type="OrthoDB" id="2161379at2759"/>
<evidence type="ECO:0000313" key="5">
    <source>
        <dbReference type="Proteomes" id="UP000678393"/>
    </source>
</evidence>
<dbReference type="AlphaFoldDB" id="A0A8S3ZVH0"/>
<dbReference type="PRINTS" id="PR00320">
    <property type="entry name" value="GPROTEINBRPT"/>
</dbReference>
<evidence type="ECO:0000256" key="3">
    <source>
        <dbReference type="PROSITE-ProRule" id="PRU00221"/>
    </source>
</evidence>
<sequence length="1275" mass="141161">MVRQVALLPAGCQPWNYDVVSVSGSRFAYAASLAIYIYELDHKYSEYRLLSIMSEHKGTVTCICWCPEKPDYLASSSLDGTVIIWDVTKQEVVARHNHKEAVCNIGWTLDQQQCLTITGKNGPIWLWCFQNSQNLSIVKETQSFASPVTLFRWHHAKTSQVAVGHENGSVSFVQMGEKVQKHVFKPDPATDNDNLSDPVVVLEWDPLSTDYLLICNRLEGIQLVDVPNLKTIMLFQLPSAASNVQTLTWVKSAAGMFVTGDSKGGILRIWNVSNPLPIENMKIKGTGFHRLEVLNQPIESVDSSLNTAMASESKDKSLKHISSTSKAESMAFITQSHVALPHIQVVCAFKDGGIGLYHISRRKWIFLRNEGHIETIFDCKFSPENPDYLATSSFDGTVKIWDITTMTCLTSSPGNEGVIYHISWAPADLNCIAACTAKQGAFIWDVGKGKIINRFNHHSLKDSVYCVAWNHIDPKLIMTCGGDGLCIIQQVDGRIVKKYKHPSPVFGCDWSPFNKDMLATGCEDKILRIFYLVSSSDQPIRVLAGHEAKVFHIRWNPLKEGILCSGSDDGNIRVWDYTKDQCVCVLSGHKNRVRGLNWNSEIANFLASGSWDFTIRIWDTQDGACLCCLLDHGADVYGLTSHPSRPFLLASSSRDTTVRLWSVSSLAQSIELSLLAGKPCQEIIGEPAVCGLSSPVLAGHRSRTLFRDLTSKTGDQTAMWGRISKFFAHASGVTNLWDLVYIIQGKDTLLSTSYAKGIVHRKHVTIFKGSEAQQLEMIKMSKFGAGVGAPSREDRLTEAANIHIKLGNVQRYCELMVELGKWERALALAPSVSLKYWQQLNQRYCAALSAEDNDMLVPACIAGGDVDRLVSFFTSRGQLADAMLVAQSAFEGSIPHTDFEDQQTSTSRGQGDDKEHFNRLTVEVLEKLSDFYFANGSPTLAACCHLASDEQKRAMSKLIRGHELELAVYIGRVLGGAPQETDIALELLSRRCEALGKWELGLDLLQLQTRSSLQQAKLCARCSSSMAEINALHYKAGLPSMEECETKGKALQSSPADVVNCVMFYLLSPACEKGLQIGLQHIRDKMKLPDWSVDDVFPLLQLLGCIKTEKLQHARCSSMIFELLALSAYIGALVAMKRQYYQIVGPLLAHAKVMMQKGNVKLSVSQDQIDETCMVFKAAIDNRLTPELEPLYKTLMQHFGSLQDWALELGPDCAGSSNLPSHSDIQVSVLSGDRIKGQAFFLEDGQSAISLNEALMWAKVNPFSPLGSGVRINPF</sequence>
<feature type="repeat" description="WD" evidence="3">
    <location>
        <begin position="53"/>
        <end position="95"/>
    </location>
</feature>
<gene>
    <name evidence="4" type="ORF">CUNI_LOCUS19027</name>
</gene>